<dbReference type="AlphaFoldDB" id="A0A4Z2DYZ8"/>
<accession>A0A4Z2DYZ8</accession>
<proteinExistence type="predicted"/>
<dbReference type="SMART" id="SM01411">
    <property type="entry name" value="Ephrin_rec_like"/>
    <property type="match status" value="1"/>
</dbReference>
<dbReference type="Proteomes" id="UP000314294">
    <property type="component" value="Unassembled WGS sequence"/>
</dbReference>
<dbReference type="PANTHER" id="PTHR24046:SF4">
    <property type="entry name" value="SIGNAL PEPTIDE, CUB AND EGF-LIKE DOMAIN-CONTAINING PROTEIN 1"/>
    <property type="match status" value="1"/>
</dbReference>
<evidence type="ECO:0000256" key="1">
    <source>
        <dbReference type="SAM" id="MobiDB-lite"/>
    </source>
</evidence>
<feature type="domain" description="Tyrosine-protein kinase ephrin type A/B receptor-like" evidence="2">
    <location>
        <begin position="50"/>
        <end position="92"/>
    </location>
</feature>
<dbReference type="OrthoDB" id="4062651at2759"/>
<dbReference type="GO" id="GO:0009986">
    <property type="term" value="C:cell surface"/>
    <property type="evidence" value="ECO:0007669"/>
    <property type="project" value="TreeGrafter"/>
</dbReference>
<dbReference type="InterPro" id="IPR052071">
    <property type="entry name" value="SCUB_EGF-like_domain"/>
</dbReference>
<feature type="compositionally biased region" description="Polar residues" evidence="1">
    <location>
        <begin position="88"/>
        <end position="105"/>
    </location>
</feature>
<evidence type="ECO:0000259" key="2">
    <source>
        <dbReference type="Pfam" id="PF07699"/>
    </source>
</evidence>
<evidence type="ECO:0000313" key="4">
    <source>
        <dbReference type="Proteomes" id="UP000314294"/>
    </source>
</evidence>
<gene>
    <name evidence="3" type="primary">SCUBE1_1</name>
    <name evidence="3" type="ORF">EYF80_068115</name>
</gene>
<reference evidence="3 4" key="1">
    <citation type="submission" date="2019-03" db="EMBL/GenBank/DDBJ databases">
        <title>First draft genome of Liparis tanakae, snailfish: a comprehensive survey of snailfish specific genes.</title>
        <authorList>
            <person name="Kim W."/>
            <person name="Song I."/>
            <person name="Jeong J.-H."/>
            <person name="Kim D."/>
            <person name="Kim S."/>
            <person name="Ryu S."/>
            <person name="Song J.Y."/>
            <person name="Lee S.K."/>
        </authorList>
    </citation>
    <scope>NUCLEOTIDE SEQUENCE [LARGE SCALE GENOMIC DNA]</scope>
    <source>
        <tissue evidence="3">Muscle</tissue>
    </source>
</reference>
<dbReference type="EMBL" id="SRLO01025956">
    <property type="protein sequence ID" value="TNN21773.1"/>
    <property type="molecule type" value="Genomic_DNA"/>
</dbReference>
<dbReference type="FunFam" id="2.10.50.10:FF:000032">
    <property type="entry name" value="Uncharacterized protein, isoform A"/>
    <property type="match status" value="1"/>
</dbReference>
<dbReference type="GO" id="GO:0005615">
    <property type="term" value="C:extracellular space"/>
    <property type="evidence" value="ECO:0007669"/>
    <property type="project" value="TreeGrafter"/>
</dbReference>
<organism evidence="3 4">
    <name type="scientific">Liparis tanakae</name>
    <name type="common">Tanaka's snailfish</name>
    <dbReference type="NCBI Taxonomy" id="230148"/>
    <lineage>
        <taxon>Eukaryota</taxon>
        <taxon>Metazoa</taxon>
        <taxon>Chordata</taxon>
        <taxon>Craniata</taxon>
        <taxon>Vertebrata</taxon>
        <taxon>Euteleostomi</taxon>
        <taxon>Actinopterygii</taxon>
        <taxon>Neopterygii</taxon>
        <taxon>Teleostei</taxon>
        <taxon>Neoteleostei</taxon>
        <taxon>Acanthomorphata</taxon>
        <taxon>Eupercaria</taxon>
        <taxon>Perciformes</taxon>
        <taxon>Cottioidei</taxon>
        <taxon>Cottales</taxon>
        <taxon>Liparidae</taxon>
        <taxon>Liparis</taxon>
    </lineage>
</organism>
<dbReference type="PANTHER" id="PTHR24046">
    <property type="entry name" value="SIGNAL PEPTIDE, CUB AND EGF-LIKE DOMAIN-CONTAINING"/>
    <property type="match status" value="1"/>
</dbReference>
<keyword evidence="4" id="KW-1185">Reference proteome</keyword>
<dbReference type="Pfam" id="PF07699">
    <property type="entry name" value="Ephrin_rec_like"/>
    <property type="match status" value="1"/>
</dbReference>
<sequence length="105" mass="11527">MEMKEEEASDACDVDCVRERVKQKLQSAMRTLRKSINKQQFYIQFSGTDGAQEQCVQCPPGTYQDTVGQLSCEPCPSTEAQGVAGAKNVSQCGGESPDQSDSVWR</sequence>
<name>A0A4Z2DYZ8_9TELE</name>
<evidence type="ECO:0000313" key="3">
    <source>
        <dbReference type="EMBL" id="TNN21773.1"/>
    </source>
</evidence>
<dbReference type="GO" id="GO:0007165">
    <property type="term" value="P:signal transduction"/>
    <property type="evidence" value="ECO:0007669"/>
    <property type="project" value="TreeGrafter"/>
</dbReference>
<comment type="caution">
    <text evidence="3">The sequence shown here is derived from an EMBL/GenBank/DDBJ whole genome shotgun (WGS) entry which is preliminary data.</text>
</comment>
<dbReference type="InterPro" id="IPR011641">
    <property type="entry name" value="Tyr-kin_ephrin_A/B_rcpt-like"/>
</dbReference>
<protein>
    <submittedName>
        <fullName evidence="3">Signal peptide, CUB and EGF-like domain-containing protein 1</fullName>
    </submittedName>
</protein>
<feature type="region of interest" description="Disordered" evidence="1">
    <location>
        <begin position="86"/>
        <end position="105"/>
    </location>
</feature>
<dbReference type="Gene3D" id="2.10.50.10">
    <property type="entry name" value="Tumor Necrosis Factor Receptor, subunit A, domain 2"/>
    <property type="match status" value="1"/>
</dbReference>